<protein>
    <submittedName>
        <fullName evidence="1">Uncharacterized protein</fullName>
    </submittedName>
</protein>
<sequence length="183" mass="20499">MESYTSNQDFMRCSDPYTPLPGLLVLHIRRGDFVEHCEHLARWSSSFNAFNAYETLPDQWVTPPGGGNGETSPENMKLYMRRCFPTIPQIVEKIQQVRQTPAGKGLKDIYVMTNGKKGWVGKLKRALSATGGWEKIATSRDIVLTKEQKYIAQSVDMLIGQRAQVLIGNGGFHALSTEYKTAS</sequence>
<dbReference type="Gene3D" id="3.40.50.11350">
    <property type="match status" value="1"/>
</dbReference>
<dbReference type="AlphaFoldDB" id="A0A2R6NFE1"/>
<comment type="caution">
    <text evidence="1">The sequence shown here is derived from an EMBL/GenBank/DDBJ whole genome shotgun (WGS) entry which is preliminary data.</text>
</comment>
<name>A0A2R6NFE1_9APHY</name>
<evidence type="ECO:0000313" key="2">
    <source>
        <dbReference type="Proteomes" id="UP000186601"/>
    </source>
</evidence>
<gene>
    <name evidence="1" type="ORF">PHLCEN_2v13064</name>
</gene>
<evidence type="ECO:0000313" key="1">
    <source>
        <dbReference type="EMBL" id="PSR71095.1"/>
    </source>
</evidence>
<dbReference type="CDD" id="cd11296">
    <property type="entry name" value="O-FucT_like"/>
    <property type="match status" value="1"/>
</dbReference>
<dbReference type="Proteomes" id="UP000186601">
    <property type="component" value="Unassembled WGS sequence"/>
</dbReference>
<proteinExistence type="predicted"/>
<dbReference type="OrthoDB" id="2559662at2759"/>
<dbReference type="STRING" id="98765.A0A2R6NFE1"/>
<accession>A0A2R6NFE1</accession>
<keyword evidence="2" id="KW-1185">Reference proteome</keyword>
<dbReference type="EMBL" id="MLYV02001295">
    <property type="protein sequence ID" value="PSR71095.1"/>
    <property type="molecule type" value="Genomic_DNA"/>
</dbReference>
<organism evidence="1 2">
    <name type="scientific">Hermanssonia centrifuga</name>
    <dbReference type="NCBI Taxonomy" id="98765"/>
    <lineage>
        <taxon>Eukaryota</taxon>
        <taxon>Fungi</taxon>
        <taxon>Dikarya</taxon>
        <taxon>Basidiomycota</taxon>
        <taxon>Agaricomycotina</taxon>
        <taxon>Agaricomycetes</taxon>
        <taxon>Polyporales</taxon>
        <taxon>Meruliaceae</taxon>
        <taxon>Hermanssonia</taxon>
    </lineage>
</organism>
<reference evidence="1 2" key="1">
    <citation type="submission" date="2018-02" db="EMBL/GenBank/DDBJ databases">
        <title>Genome sequence of the basidiomycete white-rot fungus Phlebia centrifuga.</title>
        <authorList>
            <person name="Granchi Z."/>
            <person name="Peng M."/>
            <person name="de Vries R.P."/>
            <person name="Hilden K."/>
            <person name="Makela M.R."/>
            <person name="Grigoriev I."/>
            <person name="Riley R."/>
        </authorList>
    </citation>
    <scope>NUCLEOTIDE SEQUENCE [LARGE SCALE GENOMIC DNA]</scope>
    <source>
        <strain evidence="1 2">FBCC195</strain>
    </source>
</reference>